<proteinExistence type="predicted"/>
<evidence type="ECO:0000313" key="3">
    <source>
        <dbReference type="Proteomes" id="UP000186141"/>
    </source>
</evidence>
<dbReference type="Gene3D" id="3.90.1520.10">
    <property type="entry name" value="H-NOX domain"/>
    <property type="match status" value="1"/>
</dbReference>
<dbReference type="GO" id="GO:0070482">
    <property type="term" value="P:response to oxygen levels"/>
    <property type="evidence" value="ECO:0007669"/>
    <property type="project" value="TreeGrafter"/>
</dbReference>
<dbReference type="InterPro" id="IPR024096">
    <property type="entry name" value="NO_sig/Golgi_transp_ligand-bd"/>
</dbReference>
<evidence type="ECO:0000313" key="2">
    <source>
        <dbReference type="EMBL" id="SIT07455.1"/>
    </source>
</evidence>
<accession>A0A1N7P9Z0</accession>
<dbReference type="GO" id="GO:0008074">
    <property type="term" value="C:guanylate cyclase complex, soluble"/>
    <property type="evidence" value="ECO:0007669"/>
    <property type="project" value="TreeGrafter"/>
</dbReference>
<gene>
    <name evidence="2" type="ORF">SAMN05421774_10592</name>
</gene>
<dbReference type="InterPro" id="IPR038158">
    <property type="entry name" value="H-NOX_domain_sf"/>
</dbReference>
<dbReference type="GO" id="GO:0004383">
    <property type="term" value="F:guanylate cyclase activity"/>
    <property type="evidence" value="ECO:0007669"/>
    <property type="project" value="TreeGrafter"/>
</dbReference>
<dbReference type="OrthoDB" id="981203at2"/>
<dbReference type="AlphaFoldDB" id="A0A1N7P9Z0"/>
<organism evidence="2 3">
    <name type="scientific">Gemmobacter megaterium</name>
    <dbReference type="NCBI Taxonomy" id="1086013"/>
    <lineage>
        <taxon>Bacteria</taxon>
        <taxon>Pseudomonadati</taxon>
        <taxon>Pseudomonadota</taxon>
        <taxon>Alphaproteobacteria</taxon>
        <taxon>Rhodobacterales</taxon>
        <taxon>Paracoccaceae</taxon>
        <taxon>Gemmobacter</taxon>
    </lineage>
</organism>
<dbReference type="RefSeq" id="WP_076531912.1">
    <property type="nucleotide sequence ID" value="NZ_BMEH01000005.1"/>
</dbReference>
<sequence>MHGLMNRAIQGFLRDTYGEDLWARILGSVRLHPDGFEAMLHYDDAVTETVLSAAADQLGRARDTILEDIGTWLVSSRTGQPLRRLLRFGGVSFTDFLHSLEDLPGRGRLALPDLGLPALTLHEPQPGVYDLTCQGLPGFSHVLIGVLRAMADDYGALVLLDHCGGDHDGETLRIQLLAADFTEGRRFDLAGEG</sequence>
<keyword evidence="3" id="KW-1185">Reference proteome</keyword>
<evidence type="ECO:0000259" key="1">
    <source>
        <dbReference type="Pfam" id="PF07700"/>
    </source>
</evidence>
<dbReference type="SUPFAM" id="SSF111126">
    <property type="entry name" value="Ligand-binding domain in the NO signalling and Golgi transport"/>
    <property type="match status" value="1"/>
</dbReference>
<feature type="domain" description="Heme NO-binding" evidence="1">
    <location>
        <begin position="2"/>
        <end position="155"/>
    </location>
</feature>
<protein>
    <submittedName>
        <fullName evidence="2">Haem-NO-binding</fullName>
    </submittedName>
</protein>
<dbReference type="InterPro" id="IPR011644">
    <property type="entry name" value="Heme_NO-bd"/>
</dbReference>
<dbReference type="EMBL" id="FTOT01000005">
    <property type="protein sequence ID" value="SIT07455.1"/>
    <property type="molecule type" value="Genomic_DNA"/>
</dbReference>
<name>A0A1N7P9Z0_9RHOB</name>
<dbReference type="PANTHER" id="PTHR45655:SF13">
    <property type="entry name" value="SOLUBLE GUANYLATE CYCLASE GCY-32-RELATED"/>
    <property type="match status" value="1"/>
</dbReference>
<dbReference type="STRING" id="1086013.SAMN05421774_10592"/>
<dbReference type="GO" id="GO:0020037">
    <property type="term" value="F:heme binding"/>
    <property type="evidence" value="ECO:0007669"/>
    <property type="project" value="InterPro"/>
</dbReference>
<reference evidence="2 3" key="1">
    <citation type="submission" date="2017-01" db="EMBL/GenBank/DDBJ databases">
        <authorList>
            <person name="Mah S.A."/>
            <person name="Swanson W.J."/>
            <person name="Moy G.W."/>
            <person name="Vacquier V.D."/>
        </authorList>
    </citation>
    <scope>NUCLEOTIDE SEQUENCE [LARGE SCALE GENOMIC DNA]</scope>
    <source>
        <strain evidence="2 3">DSM 26375</strain>
    </source>
</reference>
<dbReference type="PANTHER" id="PTHR45655">
    <property type="entry name" value="GUANYLATE CYCLASE SOLUBLE SUBUNIT BETA-2"/>
    <property type="match status" value="1"/>
</dbReference>
<dbReference type="Proteomes" id="UP000186141">
    <property type="component" value="Unassembled WGS sequence"/>
</dbReference>
<dbReference type="GO" id="GO:0019934">
    <property type="term" value="P:cGMP-mediated signaling"/>
    <property type="evidence" value="ECO:0007669"/>
    <property type="project" value="TreeGrafter"/>
</dbReference>
<dbReference type="Pfam" id="PF07700">
    <property type="entry name" value="HNOB"/>
    <property type="match status" value="1"/>
</dbReference>